<name>A0A0P7BEX9_9HYPO</name>
<dbReference type="Proteomes" id="UP000050424">
    <property type="component" value="Unassembled WGS sequence"/>
</dbReference>
<comment type="caution">
    <text evidence="3">The sequence shown here is derived from an EMBL/GenBank/DDBJ whole genome shotgun (WGS) entry which is preliminary data.</text>
</comment>
<feature type="compositionally biased region" description="Polar residues" evidence="1">
    <location>
        <begin position="162"/>
        <end position="178"/>
    </location>
</feature>
<keyword evidence="2" id="KW-0812">Transmembrane</keyword>
<keyword evidence="2" id="KW-0472">Membrane</keyword>
<protein>
    <submittedName>
        <fullName evidence="3">Uncharacterized protein</fullName>
    </submittedName>
</protein>
<evidence type="ECO:0000256" key="1">
    <source>
        <dbReference type="SAM" id="MobiDB-lite"/>
    </source>
</evidence>
<dbReference type="AlphaFoldDB" id="A0A0P7BEX9"/>
<reference evidence="3 4" key="1">
    <citation type="submission" date="2015-09" db="EMBL/GenBank/DDBJ databases">
        <title>Draft genome of a European isolate of the apple canker pathogen Neonectria ditissima.</title>
        <authorList>
            <person name="Gomez-Cortecero A."/>
            <person name="Harrison R.J."/>
            <person name="Armitage A.D."/>
        </authorList>
    </citation>
    <scope>NUCLEOTIDE SEQUENCE [LARGE SCALE GENOMIC DNA]</scope>
    <source>
        <strain evidence="3 4">R09/05</strain>
    </source>
</reference>
<evidence type="ECO:0000313" key="4">
    <source>
        <dbReference type="Proteomes" id="UP000050424"/>
    </source>
</evidence>
<keyword evidence="4" id="KW-1185">Reference proteome</keyword>
<sequence length="286" mass="30341">MSIVIIIAITITIAITVTIISVRVSNTLERAMRRGKGGSPVDFGYFGTRHDQGVVTTETLSPWPWSVVAAQRRQRIQRFPRHAAKITFHASISRVFDSAAAVAQPDCVGWPTPSAFSSVRAVAGPCLTWTNPGAPPRPSKETAIVAGPEEPPKGGQGAFPQSGRSSAANKGRFPQSSRAGALAQRTASVAIVLGPAVHDARVPMRFSYKRPGCAAGCVAAGSVVRYRIASHRPLLVLCSSSSLPTLPPSSPKRAIPYIPILELSPVEINLDPVLRDSISLTARPDT</sequence>
<dbReference type="EMBL" id="LKCW01000106">
    <property type="protein sequence ID" value="KPM39499.1"/>
    <property type="molecule type" value="Genomic_DNA"/>
</dbReference>
<evidence type="ECO:0000256" key="2">
    <source>
        <dbReference type="SAM" id="Phobius"/>
    </source>
</evidence>
<feature type="transmembrane region" description="Helical" evidence="2">
    <location>
        <begin position="6"/>
        <end position="24"/>
    </location>
</feature>
<organism evidence="3 4">
    <name type="scientific">Neonectria ditissima</name>
    <dbReference type="NCBI Taxonomy" id="78410"/>
    <lineage>
        <taxon>Eukaryota</taxon>
        <taxon>Fungi</taxon>
        <taxon>Dikarya</taxon>
        <taxon>Ascomycota</taxon>
        <taxon>Pezizomycotina</taxon>
        <taxon>Sordariomycetes</taxon>
        <taxon>Hypocreomycetidae</taxon>
        <taxon>Hypocreales</taxon>
        <taxon>Nectriaceae</taxon>
        <taxon>Neonectria</taxon>
    </lineage>
</organism>
<keyword evidence="2" id="KW-1133">Transmembrane helix</keyword>
<evidence type="ECO:0000313" key="3">
    <source>
        <dbReference type="EMBL" id="KPM39499.1"/>
    </source>
</evidence>
<proteinExistence type="predicted"/>
<accession>A0A0P7BEX9</accession>
<gene>
    <name evidence="3" type="ORF">AK830_g7091</name>
</gene>
<feature type="region of interest" description="Disordered" evidence="1">
    <location>
        <begin position="130"/>
        <end position="179"/>
    </location>
</feature>